<sequence length="540" mass="61768">MSPPSSLTIDSLPNEILFEIISHLFVDGLYTVSTLSRRFNNLAIPHFFPYHGCSEPSKVMKIRIRCDDITHALGTTEEMTLRRYDALAGLSIAFDVKSVEELRCTFVPCVMFHIESSKLKTYQRLLHVLRRLERVSSLSITFDYWKQSNVEQTRKERTEVVSGLLNACLEKGCKTLAIQHGYFVPLDGDTLKEPNKVLKMIKKLFSAPLREGAKSATAPHSTSRGNQDTNMMSLSSAARKSSRLTHLDISSAMLLCPPCSSWTYPLLETPNLTSLTLSRVLLEKQVWEVILPWLVPPLRERLLELSITHCSHLPVTPLVNLVTSMKKLTHFKLIGLIPSVENRRLRKKHLLPDLVSLHTLPDWIGFLCPNEVPRPLLESLRIVPNPRFDFGVSIRDIKPVLTNPALSRLAMNSNSSDEITLDISAAGYTTADWERDLQAYQDPTDRAACESYERVTSLMFHVRMVTTEMMQQSQVICKFFGWWKNVRRIEFVSDDWTWARRWSSIWTEEAIGELLKDAKVHCPSLQSLVVHREVYRIHED</sequence>
<dbReference type="Proteomes" id="UP000308600">
    <property type="component" value="Unassembled WGS sequence"/>
</dbReference>
<organism evidence="1 2">
    <name type="scientific">Pluteus cervinus</name>
    <dbReference type="NCBI Taxonomy" id="181527"/>
    <lineage>
        <taxon>Eukaryota</taxon>
        <taxon>Fungi</taxon>
        <taxon>Dikarya</taxon>
        <taxon>Basidiomycota</taxon>
        <taxon>Agaricomycotina</taxon>
        <taxon>Agaricomycetes</taxon>
        <taxon>Agaricomycetidae</taxon>
        <taxon>Agaricales</taxon>
        <taxon>Pluteineae</taxon>
        <taxon>Pluteaceae</taxon>
        <taxon>Pluteus</taxon>
    </lineage>
</organism>
<reference evidence="1 2" key="1">
    <citation type="journal article" date="2019" name="Nat. Ecol. Evol.">
        <title>Megaphylogeny resolves global patterns of mushroom evolution.</title>
        <authorList>
            <person name="Varga T."/>
            <person name="Krizsan K."/>
            <person name="Foldi C."/>
            <person name="Dima B."/>
            <person name="Sanchez-Garcia M."/>
            <person name="Sanchez-Ramirez S."/>
            <person name="Szollosi G.J."/>
            <person name="Szarkandi J.G."/>
            <person name="Papp V."/>
            <person name="Albert L."/>
            <person name="Andreopoulos W."/>
            <person name="Angelini C."/>
            <person name="Antonin V."/>
            <person name="Barry K.W."/>
            <person name="Bougher N.L."/>
            <person name="Buchanan P."/>
            <person name="Buyck B."/>
            <person name="Bense V."/>
            <person name="Catcheside P."/>
            <person name="Chovatia M."/>
            <person name="Cooper J."/>
            <person name="Damon W."/>
            <person name="Desjardin D."/>
            <person name="Finy P."/>
            <person name="Geml J."/>
            <person name="Haridas S."/>
            <person name="Hughes K."/>
            <person name="Justo A."/>
            <person name="Karasinski D."/>
            <person name="Kautmanova I."/>
            <person name="Kiss B."/>
            <person name="Kocsube S."/>
            <person name="Kotiranta H."/>
            <person name="LaButti K.M."/>
            <person name="Lechner B.E."/>
            <person name="Liimatainen K."/>
            <person name="Lipzen A."/>
            <person name="Lukacs Z."/>
            <person name="Mihaltcheva S."/>
            <person name="Morgado L.N."/>
            <person name="Niskanen T."/>
            <person name="Noordeloos M.E."/>
            <person name="Ohm R.A."/>
            <person name="Ortiz-Santana B."/>
            <person name="Ovrebo C."/>
            <person name="Racz N."/>
            <person name="Riley R."/>
            <person name="Savchenko A."/>
            <person name="Shiryaev A."/>
            <person name="Soop K."/>
            <person name="Spirin V."/>
            <person name="Szebenyi C."/>
            <person name="Tomsovsky M."/>
            <person name="Tulloss R.E."/>
            <person name="Uehling J."/>
            <person name="Grigoriev I.V."/>
            <person name="Vagvolgyi C."/>
            <person name="Papp T."/>
            <person name="Martin F.M."/>
            <person name="Miettinen O."/>
            <person name="Hibbett D.S."/>
            <person name="Nagy L.G."/>
        </authorList>
    </citation>
    <scope>NUCLEOTIDE SEQUENCE [LARGE SCALE GENOMIC DNA]</scope>
    <source>
        <strain evidence="1 2">NL-1719</strain>
    </source>
</reference>
<evidence type="ECO:0000313" key="2">
    <source>
        <dbReference type="Proteomes" id="UP000308600"/>
    </source>
</evidence>
<name>A0ACD3AB15_9AGAR</name>
<accession>A0ACD3AB15</accession>
<keyword evidence="2" id="KW-1185">Reference proteome</keyword>
<proteinExistence type="predicted"/>
<dbReference type="EMBL" id="ML208541">
    <property type="protein sequence ID" value="TFK63078.1"/>
    <property type="molecule type" value="Genomic_DNA"/>
</dbReference>
<gene>
    <name evidence="1" type="ORF">BDN72DRAFT_848033</name>
</gene>
<evidence type="ECO:0000313" key="1">
    <source>
        <dbReference type="EMBL" id="TFK63078.1"/>
    </source>
</evidence>
<protein>
    <submittedName>
        <fullName evidence="1">Uncharacterized protein</fullName>
    </submittedName>
</protein>